<accession>A0A193G0R1</accession>
<dbReference type="EMBL" id="CP016171">
    <property type="protein sequence ID" value="ANN73233.1"/>
    <property type="molecule type" value="Genomic_DNA"/>
</dbReference>
<proteinExistence type="predicted"/>
<evidence type="ECO:0000313" key="1">
    <source>
        <dbReference type="EMBL" id="ANN73233.1"/>
    </source>
</evidence>
<organism evidence="1 2">
    <name type="scientific">Bordetella bronchialis</name>
    <dbReference type="NCBI Taxonomy" id="463025"/>
    <lineage>
        <taxon>Bacteria</taxon>
        <taxon>Pseudomonadati</taxon>
        <taxon>Pseudomonadota</taxon>
        <taxon>Betaproteobacteria</taxon>
        <taxon>Burkholderiales</taxon>
        <taxon>Alcaligenaceae</taxon>
        <taxon>Bordetella</taxon>
    </lineage>
</organism>
<dbReference type="AlphaFoldDB" id="A0A193G0R1"/>
<sequence>MSSGARRYRSRNTRVSDAYKIMQQVYERCQAAGESPQTTHLAIQAAYPWGERRRWPYKAWLIARREFYETHGLPLRERRSIAEVIEEIAS</sequence>
<dbReference type="Proteomes" id="UP000092213">
    <property type="component" value="Chromosome"/>
</dbReference>
<evidence type="ECO:0000313" key="2">
    <source>
        <dbReference type="Proteomes" id="UP000092213"/>
    </source>
</evidence>
<name>A0A193G0R1_9BORD</name>
<reference evidence="1 2" key="1">
    <citation type="submission" date="2016-06" db="EMBL/GenBank/DDBJ databases">
        <title>Complete genome sequences of Bordetella bronchialis and Bordetella flabilis.</title>
        <authorList>
            <person name="LiPuma J.J."/>
            <person name="Spilker T."/>
        </authorList>
    </citation>
    <scope>NUCLEOTIDE SEQUENCE [LARGE SCALE GENOMIC DNA]</scope>
    <source>
        <strain evidence="1 2">AU17976</strain>
    </source>
</reference>
<gene>
    <name evidence="1" type="ORF">BAU08_19470</name>
</gene>
<dbReference type="RefSeq" id="WP_066671126.1">
    <property type="nucleotide sequence ID" value="NZ_CP016171.1"/>
</dbReference>
<dbReference type="STRING" id="463025.BAU08_19470"/>
<protein>
    <submittedName>
        <fullName evidence="1">Uncharacterized protein</fullName>
    </submittedName>
</protein>